<dbReference type="Pfam" id="PF18962">
    <property type="entry name" value="Por_Secre_tail"/>
    <property type="match status" value="1"/>
</dbReference>
<sequence length="367" mass="40691">MNKIYLFFILFSFSVQAQNTVTNRVLPVVGDSFAYAIDTFIENTNMSPGGVNQTWDFTNVQSNGRRSEVYRNVNTSTGASDFPTANAYIRQGQREVFLKISLDRVEELGYNLQLGGPFPIGGSSAYSKPAILLKTPLNFLDVSTYKTDAVITLPADFIPDSLLMGLPVDSIRIKTTTTVNVLVDGTGTLNLPAKSWNVLREKLTTSTKTTIEAKVFTWIDITQLIGNQLGDFVQNTNTISYGFRSNDAKGYIAIASVDSTNKISQIQYKPNDLGVKTKDVNDISHQIQILANPVNNILSLQTIEIWEGNYSILLYNESGQLVKSITKALNSNQSIQLPVHELEAGIYNIIIVDPSKRIITNERFIKN</sequence>
<evidence type="ECO:0000256" key="1">
    <source>
        <dbReference type="SAM" id="SignalP"/>
    </source>
</evidence>
<evidence type="ECO:0000313" key="3">
    <source>
        <dbReference type="EMBL" id="MBK9719917.1"/>
    </source>
</evidence>
<feature type="chain" id="PRO_5038801876" evidence="1">
    <location>
        <begin position="18"/>
        <end position="367"/>
    </location>
</feature>
<keyword evidence="1" id="KW-0732">Signal</keyword>
<dbReference type="InterPro" id="IPR026444">
    <property type="entry name" value="Secre_tail"/>
</dbReference>
<dbReference type="NCBIfam" id="TIGR04183">
    <property type="entry name" value="Por_Secre_tail"/>
    <property type="match status" value="1"/>
</dbReference>
<evidence type="ECO:0000259" key="2">
    <source>
        <dbReference type="Pfam" id="PF18962"/>
    </source>
</evidence>
<evidence type="ECO:0000313" key="4">
    <source>
        <dbReference type="Proteomes" id="UP000808349"/>
    </source>
</evidence>
<accession>A0A9D7SE44</accession>
<feature type="signal peptide" evidence="1">
    <location>
        <begin position="1"/>
        <end position="17"/>
    </location>
</feature>
<dbReference type="AlphaFoldDB" id="A0A9D7SE44"/>
<proteinExistence type="predicted"/>
<reference evidence="3 4" key="1">
    <citation type="submission" date="2020-10" db="EMBL/GenBank/DDBJ databases">
        <title>Connecting structure to function with the recovery of over 1000 high-quality activated sludge metagenome-assembled genomes encoding full-length rRNA genes using long-read sequencing.</title>
        <authorList>
            <person name="Singleton C.M."/>
            <person name="Petriglieri F."/>
            <person name="Kristensen J.M."/>
            <person name="Kirkegaard R.H."/>
            <person name="Michaelsen T.Y."/>
            <person name="Andersen M.H."/>
            <person name="Karst S.M."/>
            <person name="Dueholm M.S."/>
            <person name="Nielsen P.H."/>
            <person name="Albertsen M."/>
        </authorList>
    </citation>
    <scope>NUCLEOTIDE SEQUENCE [LARGE SCALE GENOMIC DNA]</scope>
    <source>
        <strain evidence="3">Ribe_18-Q3-R11-54_BAT3C.373</strain>
    </source>
</reference>
<protein>
    <submittedName>
        <fullName evidence="3">T9SS type A sorting domain-containing protein</fullName>
    </submittedName>
</protein>
<organism evidence="3 4">
    <name type="scientific">Candidatus Defluviibacterium haderslevense</name>
    <dbReference type="NCBI Taxonomy" id="2981993"/>
    <lineage>
        <taxon>Bacteria</taxon>
        <taxon>Pseudomonadati</taxon>
        <taxon>Bacteroidota</taxon>
        <taxon>Saprospiria</taxon>
        <taxon>Saprospirales</taxon>
        <taxon>Saprospiraceae</taxon>
        <taxon>Candidatus Defluviibacterium</taxon>
    </lineage>
</organism>
<name>A0A9D7SE44_9BACT</name>
<gene>
    <name evidence="3" type="ORF">IPO85_20880</name>
</gene>
<feature type="domain" description="Secretion system C-terminal sorting" evidence="2">
    <location>
        <begin position="292"/>
        <end position="358"/>
    </location>
</feature>
<comment type="caution">
    <text evidence="3">The sequence shown here is derived from an EMBL/GenBank/DDBJ whole genome shotgun (WGS) entry which is preliminary data.</text>
</comment>
<dbReference type="Proteomes" id="UP000808349">
    <property type="component" value="Unassembled WGS sequence"/>
</dbReference>
<dbReference type="EMBL" id="JADKFW010000021">
    <property type="protein sequence ID" value="MBK9719917.1"/>
    <property type="molecule type" value="Genomic_DNA"/>
</dbReference>